<comment type="caution">
    <text evidence="7">The sequence shown here is derived from an EMBL/GenBank/DDBJ whole genome shotgun (WGS) entry which is preliminary data.</text>
</comment>
<dbReference type="InterPro" id="IPR048741">
    <property type="entry name" value="Pus10-like_C"/>
</dbReference>
<keyword evidence="3" id="KW-0413">Isomerase</keyword>
<sequence length="489" mass="54011">MSNETEAAQVRNGTDEAQVVSPADDHRVVSGDGEVPCLSDAVRSLPSHAVKDLLSAGVCIRCILRLFGIRDHVYFRSSLSPSVMCYILGEGDSSSPETKESELEPEVCKICLGVLQFTYRDDKELLVKRQNGNELAASVAELIKQEGHQIDSFCLEVSIPPIIFEKEQAVRLYMKKKYGSELWFQERLSECISTKDALKFAIVNPLETLLDVKSGPTSVRIRLTYTETKPSIMPLKSVDVNGGTNDGLDTVNVESVGDGTDCCDISLGQGSPVTGKSRDGLAEHESSECSNFPLERVNEPCCLVFLCYRTPIYFGGRYLKFSRNVSQTRWIIDDERMGEASIEEIIGGSILPMCQGDSYKFHAAGREDIDVRMLGSGRPFLLEVQNARHVPSEALVKETETKINNLENKSVGLKNLSLVTSHSWDLMREGEAEKQKQYCALVWISRSLEDEDSHCIASHKDLDPSKGASPPESARTQKDYTLVGVSPVA</sequence>
<dbReference type="PANTHER" id="PTHR21568:SF0">
    <property type="entry name" value="TRNA PSEUDOURIDINE SYNTHASE PUS10"/>
    <property type="match status" value="1"/>
</dbReference>
<evidence type="ECO:0000313" key="8">
    <source>
        <dbReference type="Proteomes" id="UP001314170"/>
    </source>
</evidence>
<reference evidence="7 8" key="1">
    <citation type="submission" date="2024-01" db="EMBL/GenBank/DDBJ databases">
        <authorList>
            <person name="Waweru B."/>
        </authorList>
    </citation>
    <scope>NUCLEOTIDE SEQUENCE [LARGE SCALE GENOMIC DNA]</scope>
</reference>
<dbReference type="FunFam" id="3.30.70.2510:FF:000001">
    <property type="entry name" value="tRNA pseudouridine synthase Pus10"/>
    <property type="match status" value="1"/>
</dbReference>
<keyword evidence="8" id="KW-1185">Reference proteome</keyword>
<dbReference type="GO" id="GO:0160148">
    <property type="term" value="F:tRNA pseudouridine(55) synthase activity"/>
    <property type="evidence" value="ECO:0007669"/>
    <property type="project" value="UniProtKB-EC"/>
</dbReference>
<evidence type="ECO:0000256" key="3">
    <source>
        <dbReference type="ARBA" id="ARBA00023235"/>
    </source>
</evidence>
<dbReference type="Gene3D" id="3.30.70.2510">
    <property type="match status" value="1"/>
</dbReference>
<evidence type="ECO:0000256" key="4">
    <source>
        <dbReference type="SAM" id="MobiDB-lite"/>
    </source>
</evidence>
<name>A0AAV1S483_9ROSI</name>
<dbReference type="Pfam" id="PF21237">
    <property type="entry name" value="Pus10_N_euk"/>
    <property type="match status" value="1"/>
</dbReference>
<gene>
    <name evidence="7" type="ORF">DCAF_LOCUS18745</name>
</gene>
<proteinExistence type="predicted"/>
<accession>A0AAV1S483</accession>
<dbReference type="GO" id="GO:0031119">
    <property type="term" value="P:tRNA pseudouridine synthesis"/>
    <property type="evidence" value="ECO:0007669"/>
    <property type="project" value="TreeGrafter"/>
</dbReference>
<keyword evidence="2" id="KW-0819">tRNA processing</keyword>
<dbReference type="EC" id="5.4.99.25" evidence="1"/>
<feature type="domain" description="Pus10 N-terminal eukaryotes" evidence="5">
    <location>
        <begin position="108"/>
        <end position="232"/>
    </location>
</feature>
<dbReference type="Proteomes" id="UP001314170">
    <property type="component" value="Unassembled WGS sequence"/>
</dbReference>
<dbReference type="InterPro" id="IPR048742">
    <property type="entry name" value="Pus10_N_euk"/>
</dbReference>
<evidence type="ECO:0000313" key="7">
    <source>
        <dbReference type="EMBL" id="CAK7346075.1"/>
    </source>
</evidence>
<organism evidence="7 8">
    <name type="scientific">Dovyalis caffra</name>
    <dbReference type="NCBI Taxonomy" id="77055"/>
    <lineage>
        <taxon>Eukaryota</taxon>
        <taxon>Viridiplantae</taxon>
        <taxon>Streptophyta</taxon>
        <taxon>Embryophyta</taxon>
        <taxon>Tracheophyta</taxon>
        <taxon>Spermatophyta</taxon>
        <taxon>Magnoliopsida</taxon>
        <taxon>eudicotyledons</taxon>
        <taxon>Gunneridae</taxon>
        <taxon>Pentapetalae</taxon>
        <taxon>rosids</taxon>
        <taxon>fabids</taxon>
        <taxon>Malpighiales</taxon>
        <taxon>Salicaceae</taxon>
        <taxon>Flacourtieae</taxon>
        <taxon>Dovyalis</taxon>
    </lineage>
</organism>
<evidence type="ECO:0000259" key="6">
    <source>
        <dbReference type="Pfam" id="PF21238"/>
    </source>
</evidence>
<evidence type="ECO:0000259" key="5">
    <source>
        <dbReference type="Pfam" id="PF21237"/>
    </source>
</evidence>
<dbReference type="Pfam" id="PF21238">
    <property type="entry name" value="Pus10_C"/>
    <property type="match status" value="1"/>
</dbReference>
<dbReference type="EMBL" id="CAWUPB010001173">
    <property type="protein sequence ID" value="CAK7346075.1"/>
    <property type="molecule type" value="Genomic_DNA"/>
</dbReference>
<feature type="region of interest" description="Disordered" evidence="4">
    <location>
        <begin position="1"/>
        <end position="28"/>
    </location>
</feature>
<dbReference type="PANTHER" id="PTHR21568">
    <property type="entry name" value="TRNA PSEUDOURIDINE SYNTHASE PUS10"/>
    <property type="match status" value="1"/>
</dbReference>
<feature type="domain" description="Pus10-like C-terminal" evidence="6">
    <location>
        <begin position="313"/>
        <end position="461"/>
    </location>
</feature>
<evidence type="ECO:0000256" key="2">
    <source>
        <dbReference type="ARBA" id="ARBA00022694"/>
    </source>
</evidence>
<protein>
    <recommendedName>
        <fullName evidence="1">tRNA pseudouridine(55) synthase</fullName>
        <ecNumber evidence="1">5.4.99.25</ecNumber>
    </recommendedName>
</protein>
<dbReference type="AlphaFoldDB" id="A0AAV1S483"/>
<feature type="region of interest" description="Disordered" evidence="4">
    <location>
        <begin position="457"/>
        <end position="489"/>
    </location>
</feature>
<dbReference type="InterPro" id="IPR039894">
    <property type="entry name" value="Pus10-like"/>
</dbReference>
<evidence type="ECO:0000256" key="1">
    <source>
        <dbReference type="ARBA" id="ARBA00012787"/>
    </source>
</evidence>